<dbReference type="Pfam" id="PF02080">
    <property type="entry name" value="TrkA_C"/>
    <property type="match status" value="1"/>
</dbReference>
<proteinExistence type="predicted"/>
<dbReference type="PANTHER" id="PTHR43652">
    <property type="entry name" value="BASIC AMINO ACID ANTIPORTER YFCC-RELATED"/>
    <property type="match status" value="1"/>
</dbReference>
<keyword evidence="6 8" id="KW-0472">Membrane</keyword>
<dbReference type="PROSITE" id="PS51202">
    <property type="entry name" value="RCK_C"/>
    <property type="match status" value="2"/>
</dbReference>
<feature type="transmembrane region" description="Helical" evidence="8">
    <location>
        <begin position="568"/>
        <end position="586"/>
    </location>
</feature>
<evidence type="ECO:0000256" key="6">
    <source>
        <dbReference type="ARBA" id="ARBA00023136"/>
    </source>
</evidence>
<dbReference type="RefSeq" id="WP_335734490.1">
    <property type="nucleotide sequence ID" value="NZ_JALAAR010000002.1"/>
</dbReference>
<evidence type="ECO:0000256" key="5">
    <source>
        <dbReference type="ARBA" id="ARBA00022989"/>
    </source>
</evidence>
<feature type="transmembrane region" description="Helical" evidence="8">
    <location>
        <begin position="6"/>
        <end position="22"/>
    </location>
</feature>
<evidence type="ECO:0000256" key="3">
    <source>
        <dbReference type="ARBA" id="ARBA00022692"/>
    </source>
</evidence>
<feature type="domain" description="RCK C-terminal" evidence="9">
    <location>
        <begin position="336"/>
        <end position="421"/>
    </location>
</feature>
<evidence type="ECO:0000256" key="8">
    <source>
        <dbReference type="SAM" id="Phobius"/>
    </source>
</evidence>
<dbReference type="InterPro" id="IPR004680">
    <property type="entry name" value="Cit_transptr-like_dom"/>
</dbReference>
<organism evidence="10 11">
    <name type="scientific">Rheinheimera muenzenbergensis</name>
    <dbReference type="NCBI Taxonomy" id="1193628"/>
    <lineage>
        <taxon>Bacteria</taxon>
        <taxon>Pseudomonadati</taxon>
        <taxon>Pseudomonadota</taxon>
        <taxon>Gammaproteobacteria</taxon>
        <taxon>Chromatiales</taxon>
        <taxon>Chromatiaceae</taxon>
        <taxon>Rheinheimera</taxon>
    </lineage>
</organism>
<dbReference type="Pfam" id="PF03600">
    <property type="entry name" value="CitMHS"/>
    <property type="match status" value="1"/>
</dbReference>
<comment type="caution">
    <text evidence="10">The sequence shown here is derived from an EMBL/GenBank/DDBJ whole genome shotgun (WGS) entry which is preliminary data.</text>
</comment>
<dbReference type="EMBL" id="JALAAR010000002">
    <property type="protein sequence ID" value="MEH8016069.1"/>
    <property type="molecule type" value="Genomic_DNA"/>
</dbReference>
<feature type="transmembrane region" description="Helical" evidence="8">
    <location>
        <begin position="488"/>
        <end position="516"/>
    </location>
</feature>
<feature type="transmembrane region" description="Helical" evidence="8">
    <location>
        <begin position="174"/>
        <end position="197"/>
    </location>
</feature>
<dbReference type="PANTHER" id="PTHR43652:SF2">
    <property type="entry name" value="BASIC AMINO ACID ANTIPORTER YFCC-RELATED"/>
    <property type="match status" value="1"/>
</dbReference>
<feature type="transmembrane region" description="Helical" evidence="8">
    <location>
        <begin position="528"/>
        <end position="556"/>
    </location>
</feature>
<sequence>MTTAQSIIMLILLVTIGMFLWGRWRHDMVALGAMLACVFSGLIDAQSAFNGFGHPAVITVACVLVLSRALQSSGAVDVLTRLVLPAKAGPSLSIAALTLLAALLSGFMNNVGALALLMPVAIQLANRLQLSPGQVLMPLAFASILGGTMTLIGTPPNLIISGIRASEGSAGFNMFDFTAVGAAVTAVGLAFIILLGWRLVPKRKQAGTEGFETGAYVTEVRIAEGSKADGMKLREVEAVLDQADAQVVGLIRNDVRVTAPSSGRYLRALDILIIEAEADALTKVLSELGLELAHAKAKREPTAEEETEQADSAQHSAAVDDPEQLTTEGADQAVEKEPEKERIPDEIVLLELAVLPSSSLLNRSAADMLLRTRYSINLLAVSRHGQRSMARLRSLPLRAGDLLLMQGAPDVLQDFANNTGCVPLAERELRIPNKRNALMSAVIMLLAVVLAATGILPAAVSFAAGVLATMALRTLPWRLVYDAIDWPVIVLLACLLPVAGVMQSTGAAGLIAAVLLDTLAQGNPVVGLAVILISTLILTDLMNNAATAAVMAPIALGAANQLGVNPDTFLMAVAVGASCAFLTPIGHQNNTLILGPGGFRFTDYWRMGLPLDVLVVAVSLPVLLLVWPLHPA</sequence>
<dbReference type="SUPFAM" id="SSF116726">
    <property type="entry name" value="TrkA C-terminal domain-like"/>
    <property type="match status" value="2"/>
</dbReference>
<protein>
    <submittedName>
        <fullName evidence="10">SLC13 family permease</fullName>
    </submittedName>
</protein>
<keyword evidence="5 8" id="KW-1133">Transmembrane helix</keyword>
<feature type="transmembrane region" description="Helical" evidence="8">
    <location>
        <begin position="437"/>
        <end position="468"/>
    </location>
</feature>
<keyword evidence="3 8" id="KW-0812">Transmembrane</keyword>
<evidence type="ECO:0000256" key="7">
    <source>
        <dbReference type="SAM" id="MobiDB-lite"/>
    </source>
</evidence>
<feature type="transmembrane region" description="Helical" evidence="8">
    <location>
        <begin position="607"/>
        <end position="629"/>
    </location>
</feature>
<comment type="subcellular location">
    <subcellularLocation>
        <location evidence="1">Membrane</location>
        <topology evidence="1">Multi-pass membrane protein</topology>
    </subcellularLocation>
</comment>
<dbReference type="InterPro" id="IPR051679">
    <property type="entry name" value="DASS-Related_Transporters"/>
</dbReference>
<dbReference type="Proteomes" id="UP001375382">
    <property type="component" value="Unassembled WGS sequence"/>
</dbReference>
<reference evidence="10 11" key="1">
    <citation type="journal article" date="2023" name="Ecotoxicol. Environ. Saf.">
        <title>Mercury remediation potential of mercury-resistant strain Rheinheimera metallidurans sp. nov. isolated from a municipal waste dumping site.</title>
        <authorList>
            <person name="Yadav V."/>
            <person name="Manjhi A."/>
            <person name="Vadakedath N."/>
        </authorList>
    </citation>
    <scope>NUCLEOTIDE SEQUENCE [LARGE SCALE GENOMIC DNA]</scope>
    <source>
        <strain evidence="10 11">E-49</strain>
    </source>
</reference>
<evidence type="ECO:0000256" key="2">
    <source>
        <dbReference type="ARBA" id="ARBA00022448"/>
    </source>
</evidence>
<feature type="transmembrane region" description="Helical" evidence="8">
    <location>
        <begin position="135"/>
        <end position="154"/>
    </location>
</feature>
<evidence type="ECO:0000313" key="11">
    <source>
        <dbReference type="Proteomes" id="UP001375382"/>
    </source>
</evidence>
<accession>A0ABU8C2J0</accession>
<feature type="region of interest" description="Disordered" evidence="7">
    <location>
        <begin position="296"/>
        <end position="340"/>
    </location>
</feature>
<keyword evidence="11" id="KW-1185">Reference proteome</keyword>
<evidence type="ECO:0000256" key="1">
    <source>
        <dbReference type="ARBA" id="ARBA00004141"/>
    </source>
</evidence>
<evidence type="ECO:0000259" key="9">
    <source>
        <dbReference type="PROSITE" id="PS51202"/>
    </source>
</evidence>
<name>A0ABU8C2J0_9GAMM</name>
<evidence type="ECO:0000256" key="4">
    <source>
        <dbReference type="ARBA" id="ARBA00022737"/>
    </source>
</evidence>
<dbReference type="Gene3D" id="3.30.70.1450">
    <property type="entry name" value="Regulator of K+ conductance, C-terminal domain"/>
    <property type="match status" value="2"/>
</dbReference>
<keyword evidence="2" id="KW-0813">Transport</keyword>
<keyword evidence="4" id="KW-0677">Repeat</keyword>
<dbReference type="InterPro" id="IPR006037">
    <property type="entry name" value="RCK_C"/>
</dbReference>
<evidence type="ECO:0000313" key="10">
    <source>
        <dbReference type="EMBL" id="MEH8016069.1"/>
    </source>
</evidence>
<dbReference type="InterPro" id="IPR036721">
    <property type="entry name" value="RCK_C_sf"/>
</dbReference>
<feature type="domain" description="RCK C-terminal" evidence="9">
    <location>
        <begin position="204"/>
        <end position="291"/>
    </location>
</feature>
<gene>
    <name evidence="10" type="ORF">MN202_02385</name>
</gene>